<dbReference type="Proteomes" id="UP001058860">
    <property type="component" value="Chromosome"/>
</dbReference>
<dbReference type="InterPro" id="IPR013656">
    <property type="entry name" value="PAS_4"/>
</dbReference>
<gene>
    <name evidence="4" type="ORF">LRS13_08415</name>
</gene>
<dbReference type="InterPro" id="IPR001610">
    <property type="entry name" value="PAC"/>
</dbReference>
<dbReference type="CDD" id="cd00130">
    <property type="entry name" value="PAS"/>
    <property type="match status" value="3"/>
</dbReference>
<dbReference type="NCBIfam" id="TIGR00229">
    <property type="entry name" value="sensory_box"/>
    <property type="match status" value="3"/>
</dbReference>
<feature type="domain" description="PAS" evidence="2">
    <location>
        <begin position="4"/>
        <end position="59"/>
    </location>
</feature>
<evidence type="ECO:0000259" key="2">
    <source>
        <dbReference type="PROSITE" id="PS50112"/>
    </source>
</evidence>
<dbReference type="InterPro" id="IPR000014">
    <property type="entry name" value="PAS"/>
</dbReference>
<dbReference type="PROSITE" id="PS50113">
    <property type="entry name" value="PAC"/>
    <property type="match status" value="2"/>
</dbReference>
<dbReference type="Gene3D" id="3.30.450.20">
    <property type="entry name" value="PAS domain"/>
    <property type="match status" value="3"/>
</dbReference>
<reference evidence="5" key="1">
    <citation type="submission" date="2021-11" db="EMBL/GenBank/DDBJ databases">
        <title>Cultivation dependent microbiological survey of springs from the worlds oldest radium mine currently devoted to the extraction of radon-saturated water.</title>
        <authorList>
            <person name="Kapinusova G."/>
            <person name="Smrhova T."/>
            <person name="Strejcek M."/>
            <person name="Suman J."/>
            <person name="Jani K."/>
            <person name="Pajer P."/>
            <person name="Uhlik O."/>
        </authorList>
    </citation>
    <scope>NUCLEOTIDE SEQUENCE [LARGE SCALE GENOMIC DNA]</scope>
    <source>
        <strain evidence="5">J379</strain>
    </source>
</reference>
<feature type="domain" description="PAC" evidence="3">
    <location>
        <begin position="197"/>
        <end position="249"/>
    </location>
</feature>
<dbReference type="EMBL" id="CP088295">
    <property type="protein sequence ID" value="UUY05527.1"/>
    <property type="molecule type" value="Genomic_DNA"/>
</dbReference>
<dbReference type="Pfam" id="PF08448">
    <property type="entry name" value="PAS_4"/>
    <property type="match status" value="3"/>
</dbReference>
<dbReference type="PANTHER" id="PTHR44757">
    <property type="entry name" value="DIGUANYLATE CYCLASE DGCP"/>
    <property type="match status" value="1"/>
</dbReference>
<dbReference type="InterPro" id="IPR052155">
    <property type="entry name" value="Biofilm_reg_signaling"/>
</dbReference>
<accession>A0ABY5PMI5</accession>
<dbReference type="SMART" id="SM00086">
    <property type="entry name" value="PAC"/>
    <property type="match status" value="3"/>
</dbReference>
<organism evidence="4 5">
    <name type="scientific">Svornostia abyssi</name>
    <dbReference type="NCBI Taxonomy" id="2898438"/>
    <lineage>
        <taxon>Bacteria</taxon>
        <taxon>Bacillati</taxon>
        <taxon>Actinomycetota</taxon>
        <taxon>Thermoleophilia</taxon>
        <taxon>Solirubrobacterales</taxon>
        <taxon>Baekduiaceae</taxon>
        <taxon>Svornostia</taxon>
    </lineage>
</organism>
<evidence type="ECO:0000313" key="5">
    <source>
        <dbReference type="Proteomes" id="UP001058860"/>
    </source>
</evidence>
<dbReference type="RefSeq" id="WP_353865974.1">
    <property type="nucleotide sequence ID" value="NZ_CP088295.1"/>
</dbReference>
<dbReference type="SMART" id="SM00091">
    <property type="entry name" value="PAS"/>
    <property type="match status" value="2"/>
</dbReference>
<feature type="region of interest" description="Disordered" evidence="1">
    <location>
        <begin position="55"/>
        <end position="78"/>
    </location>
</feature>
<protein>
    <submittedName>
        <fullName evidence="4">PAS domain S-box protein</fullName>
    </submittedName>
</protein>
<proteinExistence type="predicted"/>
<evidence type="ECO:0000313" key="4">
    <source>
        <dbReference type="EMBL" id="UUY05527.1"/>
    </source>
</evidence>
<dbReference type="InterPro" id="IPR035965">
    <property type="entry name" value="PAS-like_dom_sf"/>
</dbReference>
<name>A0ABY5PMI5_9ACTN</name>
<feature type="domain" description="PAS" evidence="2">
    <location>
        <begin position="124"/>
        <end position="195"/>
    </location>
</feature>
<dbReference type="InterPro" id="IPR000700">
    <property type="entry name" value="PAS-assoc_C"/>
</dbReference>
<dbReference type="PANTHER" id="PTHR44757:SF2">
    <property type="entry name" value="BIOFILM ARCHITECTURE MAINTENANCE PROTEIN MBAA"/>
    <property type="match status" value="1"/>
</dbReference>
<evidence type="ECO:0000259" key="3">
    <source>
        <dbReference type="PROSITE" id="PS50113"/>
    </source>
</evidence>
<dbReference type="PROSITE" id="PS50112">
    <property type="entry name" value="PAS"/>
    <property type="match status" value="2"/>
</dbReference>
<feature type="domain" description="PAC" evidence="3">
    <location>
        <begin position="317"/>
        <end position="369"/>
    </location>
</feature>
<dbReference type="SUPFAM" id="SSF55785">
    <property type="entry name" value="PYP-like sensor domain (PAS domain)"/>
    <property type="match status" value="3"/>
</dbReference>
<sequence>MVPTEDELRLFWNRSGVLFCIIDEAGRLAAVNAVWTDLLGWREDQLLGHRPQEFMHPDDLAGPRPGIAAADSERPLPERDQRFRNADGSVRWLQWTGYDRDGRWYGVGRDVTAMHTSQVALQHSERRSRATLTALREGLVITGPDGRVLELNDRFAEMTGWTAREIVGTRPPHPWWPPEDHERATALLRASTDGGHASRELTFMRRNGERFPALVDKAPLVERSEAKPSTLFVIRDITELARTRDRLRASHEVARISGWEWFTEGDRVVINYDGMRPGTPPQYEVTGDDILSVIAPEDRELARRLRDETADGTREELMVDLRVASPNIAVEWVEWRGRPLRDADGTIIGVCGTAQDISARKRVEAAATATPPPSLGHRG</sequence>
<evidence type="ECO:0000256" key="1">
    <source>
        <dbReference type="SAM" id="MobiDB-lite"/>
    </source>
</evidence>
<keyword evidence="5" id="KW-1185">Reference proteome</keyword>